<dbReference type="InterPro" id="IPR015797">
    <property type="entry name" value="NUDIX_hydrolase-like_dom_sf"/>
</dbReference>
<dbReference type="InterPro" id="IPR000086">
    <property type="entry name" value="NUDIX_hydrolase_dom"/>
</dbReference>
<evidence type="ECO:0000313" key="4">
    <source>
        <dbReference type="EMBL" id="MBM0275878.1"/>
    </source>
</evidence>
<dbReference type="EMBL" id="JAEVHL010000036">
    <property type="protein sequence ID" value="MBM0275878.1"/>
    <property type="molecule type" value="Genomic_DNA"/>
</dbReference>
<comment type="similarity">
    <text evidence="1">Belongs to the Nudix hydrolase family.</text>
</comment>
<dbReference type="PANTHER" id="PTHR43736:SF1">
    <property type="entry name" value="DIHYDRONEOPTERIN TRIPHOSPHATE DIPHOSPHATASE"/>
    <property type="match status" value="1"/>
</dbReference>
<dbReference type="Proteomes" id="UP000622245">
    <property type="component" value="Unassembled WGS sequence"/>
</dbReference>
<dbReference type="InterPro" id="IPR020084">
    <property type="entry name" value="NUDIX_hydrolase_CS"/>
</dbReference>
<comment type="caution">
    <text evidence="4">The sequence shown here is derived from an EMBL/GenBank/DDBJ whole genome shotgun (WGS) entry which is preliminary data.</text>
</comment>
<evidence type="ECO:0000259" key="3">
    <source>
        <dbReference type="PROSITE" id="PS51462"/>
    </source>
</evidence>
<evidence type="ECO:0000256" key="1">
    <source>
        <dbReference type="ARBA" id="ARBA00005582"/>
    </source>
</evidence>
<evidence type="ECO:0000313" key="5">
    <source>
        <dbReference type="Proteomes" id="UP000622245"/>
    </source>
</evidence>
<dbReference type="CDD" id="cd02883">
    <property type="entry name" value="NUDIX_Hydrolase"/>
    <property type="match status" value="1"/>
</dbReference>
<organism evidence="4 5">
    <name type="scientific">Micromonospora tarensis</name>
    <dbReference type="NCBI Taxonomy" id="2806100"/>
    <lineage>
        <taxon>Bacteria</taxon>
        <taxon>Bacillati</taxon>
        <taxon>Actinomycetota</taxon>
        <taxon>Actinomycetes</taxon>
        <taxon>Micromonosporales</taxon>
        <taxon>Micromonosporaceae</taxon>
        <taxon>Micromonospora</taxon>
    </lineage>
</organism>
<gene>
    <name evidence="4" type="ORF">JM949_10740</name>
</gene>
<dbReference type="Gene3D" id="3.90.79.10">
    <property type="entry name" value="Nucleoside Triphosphate Pyrophosphohydrolase"/>
    <property type="match status" value="1"/>
</dbReference>
<dbReference type="SUPFAM" id="SSF55811">
    <property type="entry name" value="Nudix"/>
    <property type="match status" value="1"/>
</dbReference>
<sequence length="173" mass="19778">MVVGECFRDKSGIVARSGPRYCRTVSTEPLRCAGALIVDHGGRIFFHRRSPHRRLFANCWDIVGGHLEPGEEIVEALRREITEETGWHLAHVLDQVGEYRYLGDDGLNRVEYDFLVRVDGDLDHPTLEAGKHTEYRWLAEHQVSVLDEHRHVNDGLIRRIAEEGFAALRSIGR</sequence>
<accession>A0ABS1YEX3</accession>
<dbReference type="PROSITE" id="PS00893">
    <property type="entry name" value="NUDIX_BOX"/>
    <property type="match status" value="1"/>
</dbReference>
<reference evidence="4 5" key="1">
    <citation type="submission" date="2021-01" db="EMBL/GenBank/DDBJ databases">
        <title>Draft genome sequence of Micromonospora sp. strain STR1s_6.</title>
        <authorList>
            <person name="Karlyshev A."/>
            <person name="Jawad R."/>
        </authorList>
    </citation>
    <scope>NUCLEOTIDE SEQUENCE [LARGE SCALE GENOMIC DNA]</scope>
    <source>
        <strain evidence="4 5">STR1S-6</strain>
    </source>
</reference>
<keyword evidence="2" id="KW-0378">Hydrolase</keyword>
<dbReference type="PROSITE" id="PS51462">
    <property type="entry name" value="NUDIX"/>
    <property type="match status" value="1"/>
</dbReference>
<protein>
    <submittedName>
        <fullName evidence="4">NUDIX domain-containing protein</fullName>
    </submittedName>
</protein>
<feature type="domain" description="Nudix hydrolase" evidence="3">
    <location>
        <begin position="28"/>
        <end position="161"/>
    </location>
</feature>
<dbReference type="PANTHER" id="PTHR43736">
    <property type="entry name" value="ADP-RIBOSE PYROPHOSPHATASE"/>
    <property type="match status" value="1"/>
</dbReference>
<keyword evidence="5" id="KW-1185">Reference proteome</keyword>
<proteinExistence type="inferred from homology"/>
<name>A0ABS1YEX3_9ACTN</name>
<evidence type="ECO:0000256" key="2">
    <source>
        <dbReference type="ARBA" id="ARBA00022801"/>
    </source>
</evidence>
<dbReference type="Pfam" id="PF00293">
    <property type="entry name" value="NUDIX"/>
    <property type="match status" value="1"/>
</dbReference>